<dbReference type="InterPro" id="IPR043128">
    <property type="entry name" value="Rev_trsase/Diguanyl_cyclase"/>
</dbReference>
<gene>
    <name evidence="5" type="ORF">AOE01nite_11330</name>
</gene>
<dbReference type="CDD" id="cd01949">
    <property type="entry name" value="GGDEF"/>
    <property type="match status" value="1"/>
</dbReference>
<dbReference type="SUPFAM" id="SSF55073">
    <property type="entry name" value="Nucleotide cyclase"/>
    <property type="match status" value="1"/>
</dbReference>
<name>A0A511XIZ5_9PROT</name>
<feature type="domain" description="MHYT" evidence="4">
    <location>
        <begin position="8"/>
        <end position="194"/>
    </location>
</feature>
<accession>A0A511XIZ5</accession>
<feature type="domain" description="EAL" evidence="2">
    <location>
        <begin position="529"/>
        <end position="779"/>
    </location>
</feature>
<dbReference type="CDD" id="cd00130">
    <property type="entry name" value="PAS"/>
    <property type="match status" value="1"/>
</dbReference>
<dbReference type="GO" id="GO:0016020">
    <property type="term" value="C:membrane"/>
    <property type="evidence" value="ECO:0007669"/>
    <property type="project" value="UniProtKB-UniRule"/>
</dbReference>
<protein>
    <submittedName>
        <fullName evidence="5">Diguanylate cyclase</fullName>
    </submittedName>
</protein>
<comment type="caution">
    <text evidence="5">The sequence shown here is derived from an EMBL/GenBank/DDBJ whole genome shotgun (WGS) entry which is preliminary data.</text>
</comment>
<feature type="transmembrane region" description="Helical" evidence="1">
    <location>
        <begin position="173"/>
        <end position="191"/>
    </location>
</feature>
<keyword evidence="1" id="KW-1133">Transmembrane helix</keyword>
<feature type="transmembrane region" description="Helical" evidence="1">
    <location>
        <begin position="143"/>
        <end position="161"/>
    </location>
</feature>
<dbReference type="Proteomes" id="UP000321746">
    <property type="component" value="Unassembled WGS sequence"/>
</dbReference>
<dbReference type="PANTHER" id="PTHR44757">
    <property type="entry name" value="DIGUANYLATE CYCLASE DGCP"/>
    <property type="match status" value="1"/>
</dbReference>
<dbReference type="InterPro" id="IPR000014">
    <property type="entry name" value="PAS"/>
</dbReference>
<dbReference type="InterPro" id="IPR052155">
    <property type="entry name" value="Biofilm_reg_signaling"/>
</dbReference>
<dbReference type="InterPro" id="IPR029787">
    <property type="entry name" value="Nucleotide_cyclase"/>
</dbReference>
<feature type="domain" description="GGDEF" evidence="3">
    <location>
        <begin position="389"/>
        <end position="520"/>
    </location>
</feature>
<dbReference type="SMART" id="SM00052">
    <property type="entry name" value="EAL"/>
    <property type="match status" value="1"/>
</dbReference>
<evidence type="ECO:0000256" key="1">
    <source>
        <dbReference type="PROSITE-ProRule" id="PRU00244"/>
    </source>
</evidence>
<feature type="transmembrane region" description="Helical" evidence="1">
    <location>
        <begin position="12"/>
        <end position="34"/>
    </location>
</feature>
<dbReference type="SUPFAM" id="SSF141868">
    <property type="entry name" value="EAL domain-like"/>
    <property type="match status" value="1"/>
</dbReference>
<dbReference type="PROSITE" id="PS50924">
    <property type="entry name" value="MHYT"/>
    <property type="match status" value="1"/>
</dbReference>
<evidence type="ECO:0000313" key="5">
    <source>
        <dbReference type="EMBL" id="GEN62909.1"/>
    </source>
</evidence>
<dbReference type="AlphaFoldDB" id="A0A511XIZ5"/>
<dbReference type="InterPro" id="IPR001633">
    <property type="entry name" value="EAL_dom"/>
</dbReference>
<dbReference type="InterPro" id="IPR005330">
    <property type="entry name" value="MHYT_dom"/>
</dbReference>
<dbReference type="InterPro" id="IPR035919">
    <property type="entry name" value="EAL_sf"/>
</dbReference>
<dbReference type="RefSeq" id="WP_173571976.1">
    <property type="nucleotide sequence ID" value="NZ_BJYG01000012.1"/>
</dbReference>
<dbReference type="Pfam" id="PF00563">
    <property type="entry name" value="EAL"/>
    <property type="match status" value="1"/>
</dbReference>
<feature type="transmembrane region" description="Helical" evidence="1">
    <location>
        <begin position="211"/>
        <end position="232"/>
    </location>
</feature>
<dbReference type="InterPro" id="IPR035965">
    <property type="entry name" value="PAS-like_dom_sf"/>
</dbReference>
<feature type="transmembrane region" description="Helical" evidence="1">
    <location>
        <begin position="79"/>
        <end position="98"/>
    </location>
</feature>
<dbReference type="PANTHER" id="PTHR44757:SF2">
    <property type="entry name" value="BIOFILM ARCHITECTURE MAINTENANCE PROTEIN MBAA"/>
    <property type="match status" value="1"/>
</dbReference>
<evidence type="ECO:0000313" key="6">
    <source>
        <dbReference type="Proteomes" id="UP000321746"/>
    </source>
</evidence>
<reference evidence="5 6" key="1">
    <citation type="submission" date="2019-07" db="EMBL/GenBank/DDBJ databases">
        <title>Whole genome shotgun sequence of Acetobacter oeni NBRC 105207.</title>
        <authorList>
            <person name="Hosoyama A."/>
            <person name="Uohara A."/>
            <person name="Ohji S."/>
            <person name="Ichikawa N."/>
        </authorList>
    </citation>
    <scope>NUCLEOTIDE SEQUENCE [LARGE SCALE GENOMIC DNA]</scope>
    <source>
        <strain evidence="5 6">NBRC 105207</strain>
    </source>
</reference>
<dbReference type="Gene3D" id="3.30.450.20">
    <property type="entry name" value="PAS domain"/>
    <property type="match status" value="1"/>
</dbReference>
<dbReference type="PROSITE" id="PS50887">
    <property type="entry name" value="GGDEF"/>
    <property type="match status" value="1"/>
</dbReference>
<dbReference type="SUPFAM" id="SSF55785">
    <property type="entry name" value="PYP-like sensor domain (PAS domain)"/>
    <property type="match status" value="1"/>
</dbReference>
<dbReference type="PROSITE" id="PS50883">
    <property type="entry name" value="EAL"/>
    <property type="match status" value="1"/>
</dbReference>
<keyword evidence="6" id="KW-1185">Reference proteome</keyword>
<feature type="transmembrane region" description="Helical" evidence="1">
    <location>
        <begin position="46"/>
        <end position="67"/>
    </location>
</feature>
<dbReference type="EMBL" id="BJYG01000012">
    <property type="protein sequence ID" value="GEN62909.1"/>
    <property type="molecule type" value="Genomic_DNA"/>
</dbReference>
<dbReference type="InterPro" id="IPR000160">
    <property type="entry name" value="GGDEF_dom"/>
</dbReference>
<keyword evidence="1" id="KW-0812">Transmembrane</keyword>
<dbReference type="Pfam" id="PF03707">
    <property type="entry name" value="MHYT"/>
    <property type="match status" value="1"/>
</dbReference>
<dbReference type="SMART" id="SM00267">
    <property type="entry name" value="GGDEF"/>
    <property type="match status" value="1"/>
</dbReference>
<dbReference type="Pfam" id="PF00990">
    <property type="entry name" value="GGDEF"/>
    <property type="match status" value="1"/>
</dbReference>
<dbReference type="Pfam" id="PF13188">
    <property type="entry name" value="PAS_8"/>
    <property type="match status" value="1"/>
</dbReference>
<evidence type="ECO:0000259" key="4">
    <source>
        <dbReference type="PROSITE" id="PS50924"/>
    </source>
</evidence>
<sequence length="785" mass="86522">MYDVLRDYDPGMILGAAGLCTVSMLIVIRMLCRAAVVRGAPRTKRILLAAAVAGNGIWATHFLAMLGCRSFRSATYDPGLTLVSMGLACLLFLAAWWNERRNTGSSRSPLTAFLMTAAVGGMHYIGIGATGGGGLSDMTAGRVLLSLGSGFMLFYAGCLLLRRERGARRSLAALPWVVGVCSLHFIGMPAGMPEHSVMLHNATAASDTVPLAELVGAGTVTFLLLALIFLGFEYRSSLRRREENTRTRSFADAAIEGLVVTDGTQIIDANDAFRKLISWTRHETSTLGNYFPELIPGNNLETLIAEEKPREMSLMTGKENPVPVEVYARDAKWNGRIRTILAIVDLRARKESEAALKAVFFRDTLTGIGNRPFFVSKLTEFLYHPDKRKRIAAFLIDVDWFKNINEISGHTAGDAVLAHIAQGISRFAPKDAVTARITGDEFAIAFPADGHDIPVFAAQLSDELKTPLYNTHGIIPVSVSIGFAVSDRETPDGEAFLHCLEVALLAAKEAGRGNVREYDHNFDTSLQDRFRTEREIRLAIDNNEFFLEYQPIMCTRSHRLTGYEALIRWEHPQRGRIPPDRFIGIAEECGLIAEIGEWVVRRACADAALWKNGLSVSVNVSPLQFATSDLPAVITAAIRDARLDPKRLSIEITEITLLQHADQNKEILRNLRKLGVGIVMDDFGTGYSSLSYLRDFQFDKVKIARSFIRDMLQQPHSAAIVDAILLLGKGLEVDIVAEGIETSEQLHYLEERSCTFVQGYFIGRPDREIAEFPAGGLLSEVEEAV</sequence>
<proteinExistence type="predicted"/>
<keyword evidence="1" id="KW-0472">Membrane</keyword>
<dbReference type="NCBIfam" id="TIGR00254">
    <property type="entry name" value="GGDEF"/>
    <property type="match status" value="1"/>
</dbReference>
<feature type="transmembrane region" description="Helical" evidence="1">
    <location>
        <begin position="110"/>
        <end position="131"/>
    </location>
</feature>
<evidence type="ECO:0000259" key="3">
    <source>
        <dbReference type="PROSITE" id="PS50887"/>
    </source>
</evidence>
<organism evidence="5 6">
    <name type="scientific">Acetobacter oeni</name>
    <dbReference type="NCBI Taxonomy" id="304077"/>
    <lineage>
        <taxon>Bacteria</taxon>
        <taxon>Pseudomonadati</taxon>
        <taxon>Pseudomonadota</taxon>
        <taxon>Alphaproteobacteria</taxon>
        <taxon>Acetobacterales</taxon>
        <taxon>Acetobacteraceae</taxon>
        <taxon>Acetobacter</taxon>
    </lineage>
</organism>
<dbReference type="Gene3D" id="3.30.70.270">
    <property type="match status" value="1"/>
</dbReference>
<evidence type="ECO:0000259" key="2">
    <source>
        <dbReference type="PROSITE" id="PS50883"/>
    </source>
</evidence>
<dbReference type="CDD" id="cd01948">
    <property type="entry name" value="EAL"/>
    <property type="match status" value="1"/>
</dbReference>
<dbReference type="Gene3D" id="3.20.20.450">
    <property type="entry name" value="EAL domain"/>
    <property type="match status" value="1"/>
</dbReference>